<evidence type="ECO:0000256" key="3">
    <source>
        <dbReference type="ARBA" id="ARBA00022448"/>
    </source>
</evidence>
<evidence type="ECO:0000313" key="10">
    <source>
        <dbReference type="EMBL" id="MBL4929530.1"/>
    </source>
</evidence>
<evidence type="ECO:0000256" key="1">
    <source>
        <dbReference type="ARBA" id="ARBA00004651"/>
    </source>
</evidence>
<feature type="transmembrane region" description="Helical" evidence="8">
    <location>
        <begin position="177"/>
        <end position="205"/>
    </location>
</feature>
<feature type="domain" description="ABC transmembrane type-1" evidence="9">
    <location>
        <begin position="57"/>
        <end position="244"/>
    </location>
</feature>
<keyword evidence="11" id="KW-1185">Reference proteome</keyword>
<reference evidence="10" key="1">
    <citation type="submission" date="2021-01" db="EMBL/GenBank/DDBJ databases">
        <title>Genome seq and assembly of Tabrizicola sp. KVB23.</title>
        <authorList>
            <person name="Chhetri G."/>
        </authorList>
    </citation>
    <scope>NUCLEOTIDE SEQUENCE</scope>
    <source>
        <strain evidence="10">KVB23</strain>
    </source>
</reference>
<dbReference type="AlphaFoldDB" id="A0A8J7MUX7"/>
<dbReference type="Gene3D" id="1.10.3720.10">
    <property type="entry name" value="MetI-like"/>
    <property type="match status" value="1"/>
</dbReference>
<dbReference type="Pfam" id="PF00528">
    <property type="entry name" value="BPD_transp_1"/>
    <property type="match status" value="1"/>
</dbReference>
<comment type="caution">
    <text evidence="10">The sequence shown here is derived from an EMBL/GenBank/DDBJ whole genome shotgun (WGS) entry which is preliminary data.</text>
</comment>
<comment type="subcellular location">
    <subcellularLocation>
        <location evidence="1 8">Cell membrane</location>
        <topology evidence="1 8">Multi-pass membrane protein</topology>
    </subcellularLocation>
</comment>
<dbReference type="PANTHER" id="PTHR43848">
    <property type="entry name" value="PUTRESCINE TRANSPORT SYSTEM PERMEASE PROTEIN POTI"/>
    <property type="match status" value="1"/>
</dbReference>
<evidence type="ECO:0000256" key="2">
    <source>
        <dbReference type="ARBA" id="ARBA00007069"/>
    </source>
</evidence>
<evidence type="ECO:0000313" key="11">
    <source>
        <dbReference type="Proteomes" id="UP000619033"/>
    </source>
</evidence>
<dbReference type="PROSITE" id="PS50928">
    <property type="entry name" value="ABC_TM1"/>
    <property type="match status" value="1"/>
</dbReference>
<evidence type="ECO:0000259" key="9">
    <source>
        <dbReference type="PROSITE" id="PS50928"/>
    </source>
</evidence>
<keyword evidence="4" id="KW-1003">Cell membrane</keyword>
<sequence length="262" mass="28405">MILRIFVALVISFLVAPLLIIVLFSFHATASLSFPFQGLSLRWYAALFEDAQLGDAMLTSLLVALVTAVATLVLGMCASLAWLRLGGRARAAVEAVTITPIALPGLFIGVSLLIALALFQVSLGKVTIIIAHIVISMPIVMIAMRARLALFDTMLEEASRDLGANSLYTFRKVTLPLIMPTLVSAAVLTFAISLDEFIVTGFVSGTETTLPMFIWSMMRRTVTPMINAISTVILIATLAILLISSHIERTRRAQSLRARESE</sequence>
<feature type="transmembrane region" description="Helical" evidence="8">
    <location>
        <begin position="126"/>
        <end position="144"/>
    </location>
</feature>
<protein>
    <submittedName>
        <fullName evidence="10">ABC transporter permease</fullName>
    </submittedName>
</protein>
<evidence type="ECO:0000256" key="7">
    <source>
        <dbReference type="ARBA" id="ARBA00023136"/>
    </source>
</evidence>
<organism evidence="10 11">
    <name type="scientific">Fuscibacter oryzae</name>
    <dbReference type="NCBI Taxonomy" id="2803939"/>
    <lineage>
        <taxon>Bacteria</taxon>
        <taxon>Pseudomonadati</taxon>
        <taxon>Pseudomonadota</taxon>
        <taxon>Alphaproteobacteria</taxon>
        <taxon>Rhodobacterales</taxon>
        <taxon>Paracoccaceae</taxon>
        <taxon>Fuscibacter</taxon>
    </lineage>
</organism>
<dbReference type="SUPFAM" id="SSF161098">
    <property type="entry name" value="MetI-like"/>
    <property type="match status" value="1"/>
</dbReference>
<evidence type="ECO:0000256" key="5">
    <source>
        <dbReference type="ARBA" id="ARBA00022692"/>
    </source>
</evidence>
<keyword evidence="6 8" id="KW-1133">Transmembrane helix</keyword>
<dbReference type="CDD" id="cd06261">
    <property type="entry name" value="TM_PBP2"/>
    <property type="match status" value="1"/>
</dbReference>
<dbReference type="InterPro" id="IPR035906">
    <property type="entry name" value="MetI-like_sf"/>
</dbReference>
<feature type="transmembrane region" description="Helical" evidence="8">
    <location>
        <begin position="95"/>
        <end position="120"/>
    </location>
</feature>
<dbReference type="InterPro" id="IPR051789">
    <property type="entry name" value="Bact_Polyamine_Transport"/>
</dbReference>
<gene>
    <name evidence="10" type="ORF">JI744_15605</name>
</gene>
<dbReference type="GO" id="GO:0005886">
    <property type="term" value="C:plasma membrane"/>
    <property type="evidence" value="ECO:0007669"/>
    <property type="project" value="UniProtKB-SubCell"/>
</dbReference>
<dbReference type="PANTHER" id="PTHR43848:SF2">
    <property type="entry name" value="PUTRESCINE TRANSPORT SYSTEM PERMEASE PROTEIN POTI"/>
    <property type="match status" value="1"/>
</dbReference>
<evidence type="ECO:0000256" key="4">
    <source>
        <dbReference type="ARBA" id="ARBA00022475"/>
    </source>
</evidence>
<dbReference type="EMBL" id="JAESVP010000008">
    <property type="protein sequence ID" value="MBL4929530.1"/>
    <property type="molecule type" value="Genomic_DNA"/>
</dbReference>
<dbReference type="GO" id="GO:0055085">
    <property type="term" value="P:transmembrane transport"/>
    <property type="evidence" value="ECO:0007669"/>
    <property type="project" value="InterPro"/>
</dbReference>
<proteinExistence type="inferred from homology"/>
<feature type="transmembrane region" description="Helical" evidence="8">
    <location>
        <begin position="57"/>
        <end position="83"/>
    </location>
</feature>
<dbReference type="InterPro" id="IPR000515">
    <property type="entry name" value="MetI-like"/>
</dbReference>
<dbReference type="RefSeq" id="WP_202662059.1">
    <property type="nucleotide sequence ID" value="NZ_JAESVP010000008.1"/>
</dbReference>
<keyword evidence="3 8" id="KW-0813">Transport</keyword>
<keyword evidence="7 8" id="KW-0472">Membrane</keyword>
<evidence type="ECO:0000256" key="8">
    <source>
        <dbReference type="RuleBase" id="RU363032"/>
    </source>
</evidence>
<comment type="similarity">
    <text evidence="2">Belongs to the binding-protein-dependent transport system permease family. CysTW subfamily.</text>
</comment>
<keyword evidence="5 8" id="KW-0812">Transmembrane</keyword>
<dbReference type="Proteomes" id="UP000619033">
    <property type="component" value="Unassembled WGS sequence"/>
</dbReference>
<feature type="transmembrane region" description="Helical" evidence="8">
    <location>
        <begin position="225"/>
        <end position="247"/>
    </location>
</feature>
<name>A0A8J7MUX7_9RHOB</name>
<evidence type="ECO:0000256" key="6">
    <source>
        <dbReference type="ARBA" id="ARBA00022989"/>
    </source>
</evidence>
<accession>A0A8J7MUX7</accession>